<feature type="compositionally biased region" description="Low complexity" evidence="2">
    <location>
        <begin position="273"/>
        <end position="291"/>
    </location>
</feature>
<dbReference type="Proteomes" id="UP000007879">
    <property type="component" value="Unassembled WGS sequence"/>
</dbReference>
<reference evidence="4" key="1">
    <citation type="journal article" date="2010" name="Nature">
        <title>The Amphimedon queenslandica genome and the evolution of animal complexity.</title>
        <authorList>
            <person name="Srivastava M."/>
            <person name="Simakov O."/>
            <person name="Chapman J."/>
            <person name="Fahey B."/>
            <person name="Gauthier M.E."/>
            <person name="Mitros T."/>
            <person name="Richards G.S."/>
            <person name="Conaco C."/>
            <person name="Dacre M."/>
            <person name="Hellsten U."/>
            <person name="Larroux C."/>
            <person name="Putnam N.H."/>
            <person name="Stanke M."/>
            <person name="Adamska M."/>
            <person name="Darling A."/>
            <person name="Degnan S.M."/>
            <person name="Oakley T.H."/>
            <person name="Plachetzki D.C."/>
            <person name="Zhai Y."/>
            <person name="Adamski M."/>
            <person name="Calcino A."/>
            <person name="Cummins S.F."/>
            <person name="Goodstein D.M."/>
            <person name="Harris C."/>
            <person name="Jackson D.J."/>
            <person name="Leys S.P."/>
            <person name="Shu S."/>
            <person name="Woodcroft B.J."/>
            <person name="Vervoort M."/>
            <person name="Kosik K.S."/>
            <person name="Manning G."/>
            <person name="Degnan B.M."/>
            <person name="Rokhsar D.S."/>
        </authorList>
    </citation>
    <scope>NUCLEOTIDE SEQUENCE [LARGE SCALE GENOMIC DNA]</scope>
</reference>
<sequence>MSSSFNKLSLYKPAAVSERFMSPELVNPRNKEPMPSPSLHSTPPPPTQSLSLSDNEHSLLSNEAPLNSTLQNSRISSASAGDDKTMLMVQTIESQTYLTSPEVQVNTIETPSLARVVRHSPPPLPPPSLPVSNSRQHRFSSNFVPLSSFKEPLSASKDGGTSVREKPSLSLLQHIEEGNTDLSDEEVDGAGTNLVSATSSSSTLKELLGDKEHQNNGGHEEIKPTPVESLQEQASTDVKENEGKRPKKKSSRVVASRYMSGISSYKKNQFPPSNTSVRNTTTSTTTNNNKSVITKPVKRGTLSQSVSNVSFNPTHRHTSTPAVKPAPVLKTNELSKRTATTNQTNQMKKRQQQQQPLQHSNRTANPAIRVSGKPLDPTSKQGLLNARLLQMTYLRVMALKNKRAEESQAQLQLYDLWEATEEKRREVTELKKEIEYCARTQAIDESLSYQLKGISELEEKLAAIEPDHKTLSESLDATLHELPTKDILIPNEDELVHGISEAESSSKEIHLRIGDSALTVDTLAENVESLAKIVKKEQNEVKRLQEHLHKTTRTQLHETSLHHEKIQFEALKNDRTKL</sequence>
<keyword evidence="4" id="KW-1185">Reference proteome</keyword>
<reference evidence="3" key="2">
    <citation type="submission" date="2017-05" db="UniProtKB">
        <authorList>
            <consortium name="EnsemblMetazoa"/>
        </authorList>
    </citation>
    <scope>IDENTIFICATION</scope>
</reference>
<organism evidence="3">
    <name type="scientific">Amphimedon queenslandica</name>
    <name type="common">Sponge</name>
    <dbReference type="NCBI Taxonomy" id="400682"/>
    <lineage>
        <taxon>Eukaryota</taxon>
        <taxon>Metazoa</taxon>
        <taxon>Porifera</taxon>
        <taxon>Demospongiae</taxon>
        <taxon>Heteroscleromorpha</taxon>
        <taxon>Haplosclerida</taxon>
        <taxon>Niphatidae</taxon>
        <taxon>Amphimedon</taxon>
    </lineage>
</organism>
<feature type="region of interest" description="Disordered" evidence="2">
    <location>
        <begin position="310"/>
        <end position="379"/>
    </location>
</feature>
<dbReference type="EnsemblMetazoa" id="XM_019994497.1">
    <property type="protein sequence ID" value="XP_019850056.1"/>
    <property type="gene ID" value="LOC109580914"/>
</dbReference>
<evidence type="ECO:0000313" key="4">
    <source>
        <dbReference type="Proteomes" id="UP000007879"/>
    </source>
</evidence>
<keyword evidence="1" id="KW-0175">Coiled coil</keyword>
<proteinExistence type="predicted"/>
<feature type="region of interest" description="Disordered" evidence="2">
    <location>
        <begin position="211"/>
        <end position="291"/>
    </location>
</feature>
<feature type="compositionally biased region" description="Polar residues" evidence="2">
    <location>
        <begin position="58"/>
        <end position="79"/>
    </location>
</feature>
<dbReference type="STRING" id="400682.A0A1X7VAF6"/>
<feature type="compositionally biased region" description="Pro residues" evidence="2">
    <location>
        <begin position="120"/>
        <end position="129"/>
    </location>
</feature>
<feature type="coiled-coil region" evidence="1">
    <location>
        <begin position="520"/>
        <end position="554"/>
    </location>
</feature>
<evidence type="ECO:0000256" key="2">
    <source>
        <dbReference type="SAM" id="MobiDB-lite"/>
    </source>
</evidence>
<feature type="region of interest" description="Disordered" evidence="2">
    <location>
        <begin position="19"/>
        <end position="84"/>
    </location>
</feature>
<protein>
    <submittedName>
        <fullName evidence="3">Uncharacterized protein</fullName>
    </submittedName>
</protein>
<accession>A0A1X7VAF6</accession>
<dbReference type="OrthoDB" id="10050218at2759"/>
<dbReference type="EnsemblMetazoa" id="Aqu2.1.36502_001">
    <property type="protein sequence ID" value="Aqu2.1.36502_001"/>
    <property type="gene ID" value="Aqu2.1.36502"/>
</dbReference>
<gene>
    <name evidence="3" type="primary">109580914</name>
</gene>
<feature type="compositionally biased region" description="Basic and acidic residues" evidence="2">
    <location>
        <begin position="211"/>
        <end position="223"/>
    </location>
</feature>
<evidence type="ECO:0000313" key="3">
    <source>
        <dbReference type="EnsemblMetazoa" id="Aqu2.1.36502_001"/>
    </source>
</evidence>
<name>A0A1X7VAF6_AMPQE</name>
<dbReference type="KEGG" id="aqu:109580914"/>
<evidence type="ECO:0000256" key="1">
    <source>
        <dbReference type="SAM" id="Coils"/>
    </source>
</evidence>
<feature type="region of interest" description="Disordered" evidence="2">
    <location>
        <begin position="116"/>
        <end position="136"/>
    </location>
</feature>
<dbReference type="AlphaFoldDB" id="A0A1X7VAF6"/>
<feature type="compositionally biased region" description="Polar residues" evidence="2">
    <location>
        <begin position="261"/>
        <end position="272"/>
    </location>
</feature>
<dbReference type="InParanoid" id="A0A1X7VAF6"/>